<dbReference type="RefSeq" id="WP_376829378.1">
    <property type="nucleotide sequence ID" value="NZ_JBHLWR010000006.1"/>
</dbReference>
<accession>A0ABV7LGR7</accession>
<protein>
    <submittedName>
        <fullName evidence="1">SapC family protein</fullName>
    </submittedName>
</protein>
<name>A0ABV7LGR7_9HYPH</name>
<dbReference type="Pfam" id="PF07277">
    <property type="entry name" value="SapC"/>
    <property type="match status" value="1"/>
</dbReference>
<dbReference type="InterPro" id="IPR010836">
    <property type="entry name" value="SapC"/>
</dbReference>
<gene>
    <name evidence="1" type="ORF">ACFOEX_12020</name>
</gene>
<evidence type="ECO:0000313" key="1">
    <source>
        <dbReference type="EMBL" id="MFC3267071.1"/>
    </source>
</evidence>
<comment type="caution">
    <text evidence="1">The sequence shown here is derived from an EMBL/GenBank/DDBJ whole genome shotgun (WGS) entry which is preliminary data.</text>
</comment>
<reference evidence="2" key="1">
    <citation type="journal article" date="2019" name="Int. J. Syst. Evol. Microbiol.">
        <title>The Global Catalogue of Microorganisms (GCM) 10K type strain sequencing project: providing services to taxonomists for standard genome sequencing and annotation.</title>
        <authorList>
            <consortium name="The Broad Institute Genomics Platform"/>
            <consortium name="The Broad Institute Genome Sequencing Center for Infectious Disease"/>
            <person name="Wu L."/>
            <person name="Ma J."/>
        </authorList>
    </citation>
    <scope>NUCLEOTIDE SEQUENCE [LARGE SCALE GENOMIC DNA]</scope>
    <source>
        <strain evidence="2">CCM 7941</strain>
    </source>
</reference>
<organism evidence="1 2">
    <name type="scientific">Camelimonas abortus</name>
    <dbReference type="NCBI Taxonomy" id="1017184"/>
    <lineage>
        <taxon>Bacteria</taxon>
        <taxon>Pseudomonadati</taxon>
        <taxon>Pseudomonadota</taxon>
        <taxon>Alphaproteobacteria</taxon>
        <taxon>Hyphomicrobiales</taxon>
        <taxon>Chelatococcaceae</taxon>
        <taxon>Camelimonas</taxon>
    </lineage>
</organism>
<sequence length="244" mass="26684">MTNAAFAAPDAAPPQPLFYRAPVVLHSTVHGAWRLKPGDLSFAAGAAYVPVVLGEFDQACCCYPVVFTGDTGHPVAVLGLNDGQNLFVEHGVWAAGQYVPAYVRRYPFNFAPVPGSDRFALVIDAAPEWVTEDEGEGAPLFENGEPGAVTRQALQFCEAWQADFAGTEAFVQALRDRDLLVEKRADATLPDGRRYALDGFRMVDPERLQALDDATVVDWHRRGWLSRISLHLASIGRFAALLDR</sequence>
<proteinExistence type="predicted"/>
<keyword evidence="2" id="KW-1185">Reference proteome</keyword>
<evidence type="ECO:0000313" key="2">
    <source>
        <dbReference type="Proteomes" id="UP001595536"/>
    </source>
</evidence>
<dbReference type="EMBL" id="JBHRUV010000076">
    <property type="protein sequence ID" value="MFC3267071.1"/>
    <property type="molecule type" value="Genomic_DNA"/>
</dbReference>
<dbReference type="Proteomes" id="UP001595536">
    <property type="component" value="Unassembled WGS sequence"/>
</dbReference>